<proteinExistence type="predicted"/>
<name>C6LFK9_9FIRM</name>
<evidence type="ECO:0000313" key="4">
    <source>
        <dbReference type="Proteomes" id="UP000005561"/>
    </source>
</evidence>
<evidence type="ECO:0000256" key="1">
    <source>
        <dbReference type="SAM" id="Coils"/>
    </source>
</evidence>
<gene>
    <name evidence="3" type="ORF">BRYFOR_07412</name>
</gene>
<keyword evidence="2" id="KW-0472">Membrane</keyword>
<evidence type="ECO:0000256" key="2">
    <source>
        <dbReference type="SAM" id="Phobius"/>
    </source>
</evidence>
<keyword evidence="4" id="KW-1185">Reference proteome</keyword>
<keyword evidence="1" id="KW-0175">Coiled coil</keyword>
<dbReference type="STRING" id="168384.SAMN05660368_02080"/>
<keyword evidence="2" id="KW-1133">Transmembrane helix</keyword>
<dbReference type="eggNOG" id="ENOG5032UC0">
    <property type="taxonomic scope" value="Bacteria"/>
</dbReference>
<protein>
    <submittedName>
        <fullName evidence="3">Uncharacterized protein</fullName>
    </submittedName>
</protein>
<comment type="caution">
    <text evidence="3">The sequence shown here is derived from an EMBL/GenBank/DDBJ whole genome shotgun (WGS) entry which is preliminary data.</text>
</comment>
<evidence type="ECO:0000313" key="3">
    <source>
        <dbReference type="EMBL" id="EET60594.1"/>
    </source>
</evidence>
<reference evidence="3" key="1">
    <citation type="submission" date="2009-07" db="EMBL/GenBank/DDBJ databases">
        <authorList>
            <person name="Weinstock G."/>
            <person name="Sodergren E."/>
            <person name="Clifton S."/>
            <person name="Fulton L."/>
            <person name="Fulton B."/>
            <person name="Courtney L."/>
            <person name="Fronick C."/>
            <person name="Harrison M."/>
            <person name="Strong C."/>
            <person name="Farmer C."/>
            <person name="Delahaunty K."/>
            <person name="Markovic C."/>
            <person name="Hall O."/>
            <person name="Minx P."/>
            <person name="Tomlinson C."/>
            <person name="Mitreva M."/>
            <person name="Nelson J."/>
            <person name="Hou S."/>
            <person name="Wollam A."/>
            <person name="Pepin K.H."/>
            <person name="Johnson M."/>
            <person name="Bhonagiri V."/>
            <person name="Nash W.E."/>
            <person name="Warren W."/>
            <person name="Chinwalla A."/>
            <person name="Mardis E.R."/>
            <person name="Wilson R.K."/>
        </authorList>
    </citation>
    <scope>NUCLEOTIDE SEQUENCE [LARGE SCALE GENOMIC DNA]</scope>
    <source>
        <strain evidence="3">DSM 14469</strain>
    </source>
</reference>
<accession>C6LFK9</accession>
<feature type="coiled-coil region" evidence="1">
    <location>
        <begin position="111"/>
        <end position="145"/>
    </location>
</feature>
<organism evidence="3 4">
    <name type="scientific">Marvinbryantia formatexigens DSM 14469</name>
    <dbReference type="NCBI Taxonomy" id="478749"/>
    <lineage>
        <taxon>Bacteria</taxon>
        <taxon>Bacillati</taxon>
        <taxon>Bacillota</taxon>
        <taxon>Clostridia</taxon>
        <taxon>Lachnospirales</taxon>
        <taxon>Lachnospiraceae</taxon>
        <taxon>Marvinbryantia</taxon>
    </lineage>
</organism>
<dbReference type="EMBL" id="ACCL02000010">
    <property type="protein sequence ID" value="EET60594.1"/>
    <property type="molecule type" value="Genomic_DNA"/>
</dbReference>
<keyword evidence="2" id="KW-0812">Transmembrane</keyword>
<feature type="transmembrane region" description="Helical" evidence="2">
    <location>
        <begin position="51"/>
        <end position="69"/>
    </location>
</feature>
<feature type="transmembrane region" description="Helical" evidence="2">
    <location>
        <begin position="89"/>
        <end position="112"/>
    </location>
</feature>
<dbReference type="Proteomes" id="UP000005561">
    <property type="component" value="Unassembled WGS sequence"/>
</dbReference>
<dbReference type="AlphaFoldDB" id="C6LFK9"/>
<sequence>MRSWYDMPDEKRIYLMTQLALFEEQHKEQLEGVQGYFRGDYIGRHMIKNGLRITLAFLLGLAGWALYHAETLIVDITQIDVMALGARILFLYAVVLCFFLVLTYAIQALRYARAKQDLYRYRELLKQLEAAYREEDSAKDDTRRRRTV</sequence>